<reference evidence="1" key="1">
    <citation type="submission" date="2019-04" db="EMBL/GenBank/DDBJ databases">
        <title>Microbes associate with the intestines of laboratory mice.</title>
        <authorList>
            <person name="Navarre W."/>
            <person name="Wong E."/>
            <person name="Huang K."/>
            <person name="Tropini C."/>
            <person name="Ng K."/>
            <person name="Yu B."/>
        </authorList>
    </citation>
    <scope>NUCLEOTIDE SEQUENCE</scope>
    <source>
        <strain evidence="1">NM01_1-7b</strain>
    </source>
</reference>
<evidence type="ECO:0000313" key="1">
    <source>
        <dbReference type="EMBL" id="TGY90806.1"/>
    </source>
</evidence>
<protein>
    <submittedName>
        <fullName evidence="1">Uncharacterized protein</fullName>
    </submittedName>
</protein>
<dbReference type="Proteomes" id="UP000304953">
    <property type="component" value="Unassembled WGS sequence"/>
</dbReference>
<proteinExistence type="predicted"/>
<comment type="caution">
    <text evidence="1">The sequence shown here is derived from an EMBL/GenBank/DDBJ whole genome shotgun (WGS) entry which is preliminary data.</text>
</comment>
<sequence>MSRHDEIKNAYKSLVGKTAFYVGMITCSTLSGKAVCKLVWNMNKKKNDRYLELALAENHVPGSESEDCGGHGGFPVQEGELRG</sequence>
<name>A0AC61RQS2_9FIRM</name>
<keyword evidence="2" id="KW-1185">Reference proteome</keyword>
<evidence type="ECO:0000313" key="2">
    <source>
        <dbReference type="Proteomes" id="UP000304953"/>
    </source>
</evidence>
<organism evidence="1 2">
    <name type="scientific">Petralouisia muris</name>
    <dbReference type="NCBI Taxonomy" id="3032872"/>
    <lineage>
        <taxon>Bacteria</taxon>
        <taxon>Bacillati</taxon>
        <taxon>Bacillota</taxon>
        <taxon>Clostridia</taxon>
        <taxon>Lachnospirales</taxon>
        <taxon>Lachnospiraceae</taxon>
        <taxon>Petralouisia</taxon>
    </lineage>
</organism>
<gene>
    <name evidence="1" type="ORF">E5329_24220</name>
</gene>
<dbReference type="EMBL" id="SRYA01000083">
    <property type="protein sequence ID" value="TGY90806.1"/>
    <property type="molecule type" value="Genomic_DNA"/>
</dbReference>
<accession>A0AC61RQS2</accession>